<comment type="caution">
    <text evidence="1">The sequence shown here is derived from an EMBL/GenBank/DDBJ whole genome shotgun (WGS) entry which is preliminary data.</text>
</comment>
<keyword evidence="2" id="KW-1185">Reference proteome</keyword>
<evidence type="ECO:0000313" key="1">
    <source>
        <dbReference type="EMBL" id="KAF6742329.1"/>
    </source>
</evidence>
<organism evidence="1 2">
    <name type="scientific">Ephemerocybe angulata</name>
    <dbReference type="NCBI Taxonomy" id="980116"/>
    <lineage>
        <taxon>Eukaryota</taxon>
        <taxon>Fungi</taxon>
        <taxon>Dikarya</taxon>
        <taxon>Basidiomycota</taxon>
        <taxon>Agaricomycotina</taxon>
        <taxon>Agaricomycetes</taxon>
        <taxon>Agaricomycetidae</taxon>
        <taxon>Agaricales</taxon>
        <taxon>Agaricineae</taxon>
        <taxon>Psathyrellaceae</taxon>
        <taxon>Ephemerocybe</taxon>
    </lineage>
</organism>
<name>A0A8H6H8D3_9AGAR</name>
<reference evidence="1 2" key="1">
    <citation type="submission" date="2020-07" db="EMBL/GenBank/DDBJ databases">
        <title>Comparative genomics of pyrophilous fungi reveals a link between fire events and developmental genes.</title>
        <authorList>
            <consortium name="DOE Joint Genome Institute"/>
            <person name="Steindorff A.S."/>
            <person name="Carver A."/>
            <person name="Calhoun S."/>
            <person name="Stillman K."/>
            <person name="Liu H."/>
            <person name="Lipzen A."/>
            <person name="Pangilinan J."/>
            <person name="Labutti K."/>
            <person name="Bruns T.D."/>
            <person name="Grigoriev I.V."/>
        </authorList>
    </citation>
    <scope>NUCLEOTIDE SEQUENCE [LARGE SCALE GENOMIC DNA]</scope>
    <source>
        <strain evidence="1 2">CBS 144469</strain>
    </source>
</reference>
<protein>
    <submittedName>
        <fullName evidence="1">Uncharacterized protein</fullName>
    </submittedName>
</protein>
<dbReference type="AlphaFoldDB" id="A0A8H6H8D3"/>
<dbReference type="OrthoDB" id="2669721at2759"/>
<proteinExistence type="predicted"/>
<dbReference type="Proteomes" id="UP000521943">
    <property type="component" value="Unassembled WGS sequence"/>
</dbReference>
<dbReference type="EMBL" id="JACGCI010000187">
    <property type="protein sequence ID" value="KAF6742329.1"/>
    <property type="molecule type" value="Genomic_DNA"/>
</dbReference>
<sequence length="94" mass="10771">DNILLGFSINGVQLYHDKKLDTWIAIVIIYDYDPATWYKQKHVLLALCTSHSFRSPVGLQLVCWTSSGLPMDFCRTYHKKCISIGSPIEVQLVR</sequence>
<accession>A0A8H6H8D3</accession>
<evidence type="ECO:0000313" key="2">
    <source>
        <dbReference type="Proteomes" id="UP000521943"/>
    </source>
</evidence>
<gene>
    <name evidence="1" type="ORF">DFP72DRAFT_830648</name>
</gene>
<feature type="non-terminal residue" evidence="1">
    <location>
        <position position="1"/>
    </location>
</feature>